<dbReference type="PANTHER" id="PTHR31485:SF36">
    <property type="entry name" value="HYDROXYPROLINE O-ARABINOSYLTRANSFERASE 3"/>
    <property type="match status" value="1"/>
</dbReference>
<evidence type="ECO:0000256" key="3">
    <source>
        <dbReference type="ARBA" id="ARBA00022679"/>
    </source>
</evidence>
<keyword evidence="11" id="KW-1185">Reference proteome</keyword>
<dbReference type="PANTHER" id="PTHR31485">
    <property type="entry name" value="PEPTIDYL SERINE ALPHA-GALACTOSYLTRANSFERASE"/>
    <property type="match status" value="1"/>
</dbReference>
<dbReference type="EMBL" id="NMUH01003939">
    <property type="protein sequence ID" value="MQM07707.1"/>
    <property type="molecule type" value="Genomic_DNA"/>
</dbReference>
<evidence type="ECO:0000256" key="2">
    <source>
        <dbReference type="ARBA" id="ARBA00022676"/>
    </source>
</evidence>
<keyword evidence="4 8" id="KW-0812">Transmembrane</keyword>
<proteinExistence type="predicted"/>
<comment type="subcellular location">
    <subcellularLocation>
        <location evidence="1">Membrane</location>
        <topology evidence="1">Single-pass membrane protein</topology>
    </subcellularLocation>
</comment>
<name>A0A843WJC1_COLES</name>
<dbReference type="GO" id="GO:0016757">
    <property type="term" value="F:glycosyltransferase activity"/>
    <property type="evidence" value="ECO:0007669"/>
    <property type="project" value="UniProtKB-KW"/>
</dbReference>
<evidence type="ECO:0000313" key="11">
    <source>
        <dbReference type="Proteomes" id="UP000652761"/>
    </source>
</evidence>
<dbReference type="OrthoDB" id="10259977at2759"/>
<dbReference type="InterPro" id="IPR044845">
    <property type="entry name" value="HPAT/SRGT1-like"/>
</dbReference>
<dbReference type="AlphaFoldDB" id="A0A843WJC1"/>
<dbReference type="GO" id="GO:0016020">
    <property type="term" value="C:membrane"/>
    <property type="evidence" value="ECO:0007669"/>
    <property type="project" value="UniProtKB-SubCell"/>
</dbReference>
<evidence type="ECO:0000259" key="9">
    <source>
        <dbReference type="Pfam" id="PF23452"/>
    </source>
</evidence>
<accession>A0A843WJC1</accession>
<evidence type="ECO:0000256" key="5">
    <source>
        <dbReference type="ARBA" id="ARBA00022989"/>
    </source>
</evidence>
<gene>
    <name evidence="10" type="ORF">Taro_040556</name>
</gene>
<feature type="domain" description="Hydroxyproline O-arabinosyltransferase-like" evidence="9">
    <location>
        <begin position="151"/>
        <end position="444"/>
    </location>
</feature>
<comment type="caution">
    <text evidence="10">The sequence shown here is derived from an EMBL/GenBank/DDBJ whole genome shotgun (WGS) entry which is preliminary data.</text>
</comment>
<keyword evidence="3" id="KW-0808">Transferase</keyword>
<evidence type="ECO:0000313" key="10">
    <source>
        <dbReference type="EMBL" id="MQM07707.1"/>
    </source>
</evidence>
<feature type="region of interest" description="Disordered" evidence="7">
    <location>
        <begin position="40"/>
        <end position="88"/>
    </location>
</feature>
<evidence type="ECO:0000256" key="6">
    <source>
        <dbReference type="ARBA" id="ARBA00023136"/>
    </source>
</evidence>
<dbReference type="InterPro" id="IPR056508">
    <property type="entry name" value="HPAT-like"/>
</dbReference>
<evidence type="ECO:0000256" key="8">
    <source>
        <dbReference type="SAM" id="Phobius"/>
    </source>
</evidence>
<feature type="transmembrane region" description="Helical" evidence="8">
    <location>
        <begin position="96"/>
        <end position="114"/>
    </location>
</feature>
<evidence type="ECO:0000256" key="7">
    <source>
        <dbReference type="SAM" id="MobiDB-lite"/>
    </source>
</evidence>
<keyword evidence="5 8" id="KW-1133">Transmembrane helix</keyword>
<organism evidence="10 11">
    <name type="scientific">Colocasia esculenta</name>
    <name type="common">Wild taro</name>
    <name type="synonym">Arum esculentum</name>
    <dbReference type="NCBI Taxonomy" id="4460"/>
    <lineage>
        <taxon>Eukaryota</taxon>
        <taxon>Viridiplantae</taxon>
        <taxon>Streptophyta</taxon>
        <taxon>Embryophyta</taxon>
        <taxon>Tracheophyta</taxon>
        <taxon>Spermatophyta</taxon>
        <taxon>Magnoliopsida</taxon>
        <taxon>Liliopsida</taxon>
        <taxon>Araceae</taxon>
        <taxon>Aroideae</taxon>
        <taxon>Colocasieae</taxon>
        <taxon>Colocasia</taxon>
    </lineage>
</organism>
<evidence type="ECO:0000256" key="1">
    <source>
        <dbReference type="ARBA" id="ARBA00004167"/>
    </source>
</evidence>
<sequence length="447" mass="50351">MPSHFPEWSPWTPCVTRQLGDDPATCTLLMREQLNWSLQEEASVTSNNEEEAEEARERRREVREREGDGGRGLVVEEEMIGGRKPGGGGRGGAPSLFLMFLLALGFGLATYNLLSAAIRNQRASGNGGGATDPVVRMPEERKQSGSSGKPFHVALTATDAPYSKWQCRIMYYWYKQVKSMPGSEMGGFTRILHSGRSDELMDEIPTMVVDPLPAGLDRGYIVLNRPWAFVQWLEKANIEEEYILMAEPDHVFVNPLPNLARANYPAGFPFFYIKPTEHEKIIRKFYPEEKGPVTDIDPIGNSPVIIQKAQLEKIAPTWMNVSLKMKDDPETDKAFGWVLEMYAYAVASALHGVQHILRKDFMIQPPWDLKVGKTFIIHYTYGCDYNMKGELTYGKIGEWRFDKRSYLRGPPPRNLSLPPPGVPESVVTLVNKVNEATANIPGWDKAR</sequence>
<dbReference type="Pfam" id="PF23452">
    <property type="entry name" value="HPAT"/>
    <property type="match status" value="1"/>
</dbReference>
<feature type="compositionally biased region" description="Basic and acidic residues" evidence="7">
    <location>
        <begin position="55"/>
        <end position="69"/>
    </location>
</feature>
<protein>
    <recommendedName>
        <fullName evidence="9">Hydroxyproline O-arabinosyltransferase-like domain-containing protein</fullName>
    </recommendedName>
</protein>
<reference evidence="10" key="1">
    <citation type="submission" date="2017-07" db="EMBL/GenBank/DDBJ databases">
        <title>Taro Niue Genome Assembly and Annotation.</title>
        <authorList>
            <person name="Atibalentja N."/>
            <person name="Keating K."/>
            <person name="Fields C.J."/>
        </authorList>
    </citation>
    <scope>NUCLEOTIDE SEQUENCE</scope>
    <source>
        <strain evidence="10">Niue_2</strain>
        <tissue evidence="10">Leaf</tissue>
    </source>
</reference>
<keyword evidence="2" id="KW-0328">Glycosyltransferase</keyword>
<dbReference type="Proteomes" id="UP000652761">
    <property type="component" value="Unassembled WGS sequence"/>
</dbReference>
<evidence type="ECO:0000256" key="4">
    <source>
        <dbReference type="ARBA" id="ARBA00022692"/>
    </source>
</evidence>
<keyword evidence="6 8" id="KW-0472">Membrane</keyword>